<dbReference type="STRING" id="573501.SAMN04487999_2935"/>
<sequence length="219" mass="24812">MENPKPKKTIQEFVPFDYPISSKKRLKRTFDKKERDFLDVLLTRRSSAELGSISLDTISELLFLSNNIQQIDIDESGYLISKRTVPSAGGRHPVDILISLPSEDKRLLHYYNPIEHSLGELSLSQENLKHFFEDVNMNLPIDKGCLIWFAIQTNKTKTKYTNPESLYWRDAGALLYCLQLVANYLNLKSCPLGGLAVSSFDQLFDVKNLLSGGGLLIGQ</sequence>
<evidence type="ECO:0000259" key="1">
    <source>
        <dbReference type="Pfam" id="PF00881"/>
    </source>
</evidence>
<accession>A0A1M5ZCR6</accession>
<protein>
    <submittedName>
        <fullName evidence="2">SagB-type dehydrogenase domain-containing protein</fullName>
    </submittedName>
</protein>
<dbReference type="InterPro" id="IPR052544">
    <property type="entry name" value="Bacteriocin_Proc_Enz"/>
</dbReference>
<dbReference type="PANTHER" id="PTHR43745:SF2">
    <property type="entry name" value="NITROREDUCTASE MJ1384-RELATED"/>
    <property type="match status" value="1"/>
</dbReference>
<dbReference type="Pfam" id="PF00881">
    <property type="entry name" value="Nitroreductase"/>
    <property type="match status" value="1"/>
</dbReference>
<dbReference type="EMBL" id="FQXT01000005">
    <property type="protein sequence ID" value="SHI21959.1"/>
    <property type="molecule type" value="Genomic_DNA"/>
</dbReference>
<dbReference type="InterPro" id="IPR000415">
    <property type="entry name" value="Nitroreductase-like"/>
</dbReference>
<dbReference type="AlphaFoldDB" id="A0A1M5ZCR6"/>
<proteinExistence type="predicted"/>
<organism evidence="2 3">
    <name type="scientific">Leeuwenhoekiella palythoae</name>
    <dbReference type="NCBI Taxonomy" id="573501"/>
    <lineage>
        <taxon>Bacteria</taxon>
        <taxon>Pseudomonadati</taxon>
        <taxon>Bacteroidota</taxon>
        <taxon>Flavobacteriia</taxon>
        <taxon>Flavobacteriales</taxon>
        <taxon>Flavobacteriaceae</taxon>
        <taxon>Leeuwenhoekiella</taxon>
    </lineage>
</organism>
<dbReference type="Gene3D" id="3.40.109.10">
    <property type="entry name" value="NADH Oxidase"/>
    <property type="match status" value="1"/>
</dbReference>
<dbReference type="OrthoDB" id="797566at2"/>
<evidence type="ECO:0000313" key="3">
    <source>
        <dbReference type="Proteomes" id="UP000184240"/>
    </source>
</evidence>
<dbReference type="GO" id="GO:0016491">
    <property type="term" value="F:oxidoreductase activity"/>
    <property type="evidence" value="ECO:0007669"/>
    <property type="project" value="InterPro"/>
</dbReference>
<dbReference type="PANTHER" id="PTHR43745">
    <property type="entry name" value="NITROREDUCTASE MJ1384-RELATED"/>
    <property type="match status" value="1"/>
</dbReference>
<feature type="domain" description="Nitroreductase" evidence="1">
    <location>
        <begin position="53"/>
        <end position="207"/>
    </location>
</feature>
<dbReference type="InterPro" id="IPR029479">
    <property type="entry name" value="Nitroreductase"/>
</dbReference>
<gene>
    <name evidence="2" type="ORF">SAMN04487999_2935</name>
</gene>
<dbReference type="SUPFAM" id="SSF55469">
    <property type="entry name" value="FMN-dependent nitroreductase-like"/>
    <property type="match status" value="1"/>
</dbReference>
<evidence type="ECO:0000313" key="2">
    <source>
        <dbReference type="EMBL" id="SHI21959.1"/>
    </source>
</evidence>
<name>A0A1M5ZCR6_9FLAO</name>
<reference evidence="3" key="1">
    <citation type="submission" date="2016-11" db="EMBL/GenBank/DDBJ databases">
        <authorList>
            <person name="Varghese N."/>
            <person name="Submissions S."/>
        </authorList>
    </citation>
    <scope>NUCLEOTIDE SEQUENCE [LARGE SCALE GENOMIC DNA]</scope>
    <source>
        <strain evidence="3">DSM 19859</strain>
    </source>
</reference>
<dbReference type="RefSeq" id="WP_072984262.1">
    <property type="nucleotide sequence ID" value="NZ_FQXT01000005.1"/>
</dbReference>
<dbReference type="Proteomes" id="UP000184240">
    <property type="component" value="Unassembled WGS sequence"/>
</dbReference>